<dbReference type="InterPro" id="IPR050214">
    <property type="entry name" value="Cys_Synth/Cystath_Beta-Synth"/>
</dbReference>
<evidence type="ECO:0000313" key="5">
    <source>
        <dbReference type="Proteomes" id="UP001489897"/>
    </source>
</evidence>
<evidence type="ECO:0000259" key="3">
    <source>
        <dbReference type="Pfam" id="PF00291"/>
    </source>
</evidence>
<accession>A0ABU9S314</accession>
<feature type="domain" description="Tryptophan synthase beta chain-like PALP" evidence="3">
    <location>
        <begin position="69"/>
        <end position="369"/>
    </location>
</feature>
<evidence type="ECO:0000256" key="1">
    <source>
        <dbReference type="ARBA" id="ARBA00001933"/>
    </source>
</evidence>
<comment type="cofactor">
    <cofactor evidence="1">
        <name>pyridoxal 5'-phosphate</name>
        <dbReference type="ChEBI" id="CHEBI:597326"/>
    </cofactor>
</comment>
<evidence type="ECO:0000256" key="2">
    <source>
        <dbReference type="ARBA" id="ARBA00022898"/>
    </source>
</evidence>
<proteinExistence type="predicted"/>
<dbReference type="EMBL" id="JAYMRV010000015">
    <property type="protein sequence ID" value="MEM5426218.1"/>
    <property type="molecule type" value="Genomic_DNA"/>
</dbReference>
<gene>
    <name evidence="4" type="ORF">VSR73_35015</name>
</gene>
<reference evidence="4 5" key="1">
    <citation type="submission" date="2024-01" db="EMBL/GenBank/DDBJ databases">
        <title>The diversity of rhizobia nodulating Mimosa spp. in eleven states of Brazil covering several biomes is determined by host plant, location, and edaphic factors.</title>
        <authorList>
            <person name="Rouws L."/>
            <person name="Barauna A."/>
            <person name="Beukes C."/>
            <person name="De Faria S.M."/>
            <person name="Gross E."/>
            <person name="Dos Reis Junior F.B."/>
            <person name="Simon M."/>
            <person name="Maluk M."/>
            <person name="Odee D.W."/>
            <person name="Kenicer G."/>
            <person name="Young J.P.W."/>
            <person name="Reis V.M."/>
            <person name="Zilli J."/>
            <person name="James E.K."/>
        </authorList>
    </citation>
    <scope>NUCLEOTIDE SEQUENCE [LARGE SCALE GENOMIC DNA]</scope>
    <source>
        <strain evidence="4 5">JPY167</strain>
    </source>
</reference>
<keyword evidence="5" id="KW-1185">Reference proteome</keyword>
<evidence type="ECO:0000313" key="4">
    <source>
        <dbReference type="EMBL" id="MEM5426218.1"/>
    </source>
</evidence>
<protein>
    <submittedName>
        <fullName evidence="4">Pyridoxal-phosphate dependent enzyme</fullName>
    </submittedName>
</protein>
<comment type="caution">
    <text evidence="4">The sequence shown here is derived from an EMBL/GenBank/DDBJ whole genome shotgun (WGS) entry which is preliminary data.</text>
</comment>
<dbReference type="InterPro" id="IPR036052">
    <property type="entry name" value="TrpB-like_PALP_sf"/>
</dbReference>
<keyword evidence="2" id="KW-0663">Pyridoxal phosphate</keyword>
<dbReference type="RefSeq" id="WP_069268828.1">
    <property type="nucleotide sequence ID" value="NZ_JAYMRV010000015.1"/>
</dbReference>
<name>A0ABU9S314_9BURK</name>
<dbReference type="Gene3D" id="3.40.50.1100">
    <property type="match status" value="2"/>
</dbReference>
<dbReference type="PANTHER" id="PTHR10314">
    <property type="entry name" value="CYSTATHIONINE BETA-SYNTHASE"/>
    <property type="match status" value="1"/>
</dbReference>
<dbReference type="Proteomes" id="UP001489897">
    <property type="component" value="Unassembled WGS sequence"/>
</dbReference>
<dbReference type="InterPro" id="IPR001926">
    <property type="entry name" value="TrpB-like_PALP"/>
</dbReference>
<sequence length="392" mass="41934">MSRLNPNVSGMKCIQCGLVHALDDYFEGCPSCQRAGTPASVAPHYTAFPADLNTENITDWLSYRGATGLGEGNTPLSALPRLAVALGIDALHTKNEFCNPTGSHKDRMGAIVVQRAIDVGATTVAVASSGNAGVSTAAYAARAGIECVVVTTPEISPNWRRAIEMHGARIIATKNPDDRWALIAQRVRQGEWYPVTNSIMPPVGSNPFGVDGYRAIAFELYLQFSARPPTDIIVPTARGDVLWGIAKGYRDLRDSGLVHSIPKVHAVEPFPRISLAQQGHGMVCSDYSGDTVMESIGGDTVTRQTLLALDSTDGVGVAVRDEQVIADQLVLAREGLYLERSSVASLTGLRRLIDHGQIGQNARVVMVATSHGYKEQPEFGDSLSAINVSREA</sequence>
<dbReference type="Pfam" id="PF00291">
    <property type="entry name" value="PALP"/>
    <property type="match status" value="1"/>
</dbReference>
<organism evidence="4 5">
    <name type="scientific">Paraburkholderia ferrariae</name>
    <dbReference type="NCBI Taxonomy" id="386056"/>
    <lineage>
        <taxon>Bacteria</taxon>
        <taxon>Pseudomonadati</taxon>
        <taxon>Pseudomonadota</taxon>
        <taxon>Betaproteobacteria</taxon>
        <taxon>Burkholderiales</taxon>
        <taxon>Burkholderiaceae</taxon>
        <taxon>Paraburkholderia</taxon>
    </lineage>
</organism>
<dbReference type="SUPFAM" id="SSF53686">
    <property type="entry name" value="Tryptophan synthase beta subunit-like PLP-dependent enzymes"/>
    <property type="match status" value="1"/>
</dbReference>